<organism evidence="1 2">
    <name type="scientific">Thraustotheca clavata</name>
    <dbReference type="NCBI Taxonomy" id="74557"/>
    <lineage>
        <taxon>Eukaryota</taxon>
        <taxon>Sar</taxon>
        <taxon>Stramenopiles</taxon>
        <taxon>Oomycota</taxon>
        <taxon>Saprolegniomycetes</taxon>
        <taxon>Saprolegniales</taxon>
        <taxon>Achlyaceae</taxon>
        <taxon>Thraustotheca</taxon>
    </lineage>
</organism>
<dbReference type="Proteomes" id="UP000243217">
    <property type="component" value="Unassembled WGS sequence"/>
</dbReference>
<gene>
    <name evidence="1" type="ORF">THRCLA_23220</name>
</gene>
<dbReference type="AlphaFoldDB" id="A0A1V9Y951"/>
<feature type="non-terminal residue" evidence="1">
    <location>
        <position position="1"/>
    </location>
</feature>
<evidence type="ECO:0000313" key="2">
    <source>
        <dbReference type="Proteomes" id="UP000243217"/>
    </source>
</evidence>
<evidence type="ECO:0000313" key="1">
    <source>
        <dbReference type="EMBL" id="OQR82261.1"/>
    </source>
</evidence>
<dbReference type="OrthoDB" id="167134at2759"/>
<proteinExistence type="predicted"/>
<reference evidence="1 2" key="1">
    <citation type="journal article" date="2014" name="Genome Biol. Evol.">
        <title>The secreted proteins of Achlya hypogyna and Thraustotheca clavata identify the ancestral oomycete secretome and reveal gene acquisitions by horizontal gene transfer.</title>
        <authorList>
            <person name="Misner I."/>
            <person name="Blouin N."/>
            <person name="Leonard G."/>
            <person name="Richards T.A."/>
            <person name="Lane C.E."/>
        </authorList>
    </citation>
    <scope>NUCLEOTIDE SEQUENCE [LARGE SCALE GENOMIC DNA]</scope>
    <source>
        <strain evidence="1 2">ATCC 34112</strain>
    </source>
</reference>
<accession>A0A1V9Y951</accession>
<feature type="non-terminal residue" evidence="1">
    <location>
        <position position="212"/>
    </location>
</feature>
<comment type="caution">
    <text evidence="1">The sequence shown here is derived from an EMBL/GenBank/DDBJ whole genome shotgun (WGS) entry which is preliminary data.</text>
</comment>
<keyword evidence="2" id="KW-1185">Reference proteome</keyword>
<dbReference type="EMBL" id="JNBS01004798">
    <property type="protein sequence ID" value="OQR82261.1"/>
    <property type="molecule type" value="Genomic_DNA"/>
</dbReference>
<name>A0A1V9Y951_9STRA</name>
<sequence length="212" mass="23799">NADHIKEIMTVKMHPAFPINFPLFAIPDTPTPGDIHVLVLVPKNEKTVLYWLVDCTVQNALETKGVRRRVYRLLNTNLAYYDPSLRSNNADVAVEYVGSTLKIHALFEMKEHALIFQYQLLDEPITAFSALNGLVVSANVTQVSSTAAPMRRIFLADYHPQESESPQDTFTSISASVSIIDVMTDEFKYQRIEGEHCFGPIGKAESCHIMSK</sequence>
<protein>
    <submittedName>
        <fullName evidence="1">Crinkler (CRN) family protein</fullName>
    </submittedName>
</protein>